<evidence type="ECO:0000313" key="2">
    <source>
        <dbReference type="EMBL" id="MBC6448006.1"/>
    </source>
</evidence>
<evidence type="ECO:0000256" key="1">
    <source>
        <dbReference type="SAM" id="SignalP"/>
    </source>
</evidence>
<reference evidence="2 3" key="1">
    <citation type="submission" date="2020-06" db="EMBL/GenBank/DDBJ databases">
        <title>Actinokineospora xiongansis sp. nov., isolated from soil of Baiyangdian.</title>
        <authorList>
            <person name="Zhang X."/>
        </authorList>
    </citation>
    <scope>NUCLEOTIDE SEQUENCE [LARGE SCALE GENOMIC DNA]</scope>
    <source>
        <strain evidence="2 3">HBU206404</strain>
    </source>
</reference>
<keyword evidence="1" id="KW-0732">Signal</keyword>
<comment type="caution">
    <text evidence="2">The sequence shown here is derived from an EMBL/GenBank/DDBJ whole genome shotgun (WGS) entry which is preliminary data.</text>
</comment>
<proteinExistence type="predicted"/>
<protein>
    <submittedName>
        <fullName evidence="2">Uncharacterized protein</fullName>
    </submittedName>
</protein>
<name>A0ABR7L5N7_9PSEU</name>
<dbReference type="EMBL" id="JABVED010000006">
    <property type="protein sequence ID" value="MBC6448006.1"/>
    <property type="molecule type" value="Genomic_DNA"/>
</dbReference>
<feature type="signal peptide" evidence="1">
    <location>
        <begin position="1"/>
        <end position="26"/>
    </location>
</feature>
<sequence length="197" mass="21002">MRVRLSITLTISLVVGLLSFAGGASAEPADPDCAVRSATVVADSGFDDRYHRLAQLPQLQHMFDEQGANHVQVDALSIMAAGLTDEAVYLMEQNGPEFPGGAPIPTYAPPLPAERGHGAVPNWNCGRSFASYAVYSWWSTGICLMVGVAATPLATGVCEFISWVGGAFVPWNNVCQMRAESPSGNLAMRLIIGHPER</sequence>
<dbReference type="RefSeq" id="WP_187220512.1">
    <property type="nucleotide sequence ID" value="NZ_JABVED010000006.1"/>
</dbReference>
<organism evidence="2 3">
    <name type="scientific">Actinokineospora xionganensis</name>
    <dbReference type="NCBI Taxonomy" id="2684470"/>
    <lineage>
        <taxon>Bacteria</taxon>
        <taxon>Bacillati</taxon>
        <taxon>Actinomycetota</taxon>
        <taxon>Actinomycetes</taxon>
        <taxon>Pseudonocardiales</taxon>
        <taxon>Pseudonocardiaceae</taxon>
        <taxon>Actinokineospora</taxon>
    </lineage>
</organism>
<evidence type="ECO:0000313" key="3">
    <source>
        <dbReference type="Proteomes" id="UP000734823"/>
    </source>
</evidence>
<gene>
    <name evidence="2" type="ORF">GPZ80_12590</name>
</gene>
<accession>A0ABR7L5N7</accession>
<dbReference type="Proteomes" id="UP000734823">
    <property type="component" value="Unassembled WGS sequence"/>
</dbReference>
<feature type="chain" id="PRO_5046818237" evidence="1">
    <location>
        <begin position="27"/>
        <end position="197"/>
    </location>
</feature>
<keyword evidence="3" id="KW-1185">Reference proteome</keyword>